<dbReference type="AlphaFoldDB" id="A0AAW6QEG8"/>
<accession>A0AAW6QEG8</accession>
<dbReference type="PROSITE" id="PS51671">
    <property type="entry name" value="ACT"/>
    <property type="match status" value="2"/>
</dbReference>
<name>A0AAW6QEG8_9PAST</name>
<dbReference type="InterPro" id="IPR003607">
    <property type="entry name" value="HD/PDEase_dom"/>
</dbReference>
<dbReference type="InterPro" id="IPR002934">
    <property type="entry name" value="Polymerase_NTP_transf_dom"/>
</dbReference>
<evidence type="ECO:0000259" key="10">
    <source>
        <dbReference type="PROSITE" id="PS51831"/>
    </source>
</evidence>
<keyword evidence="3" id="KW-0677">Repeat</keyword>
<comment type="catalytic activity">
    <reaction evidence="8">
        <text>[protein-PII]-uridylyl-L-tyrosine + H2O = [protein-PII]-L-tyrosine + UMP + H(+)</text>
        <dbReference type="Rhea" id="RHEA:48600"/>
        <dbReference type="Rhea" id="RHEA-COMP:12147"/>
        <dbReference type="Rhea" id="RHEA-COMP:12148"/>
        <dbReference type="ChEBI" id="CHEBI:15377"/>
        <dbReference type="ChEBI" id="CHEBI:15378"/>
        <dbReference type="ChEBI" id="CHEBI:46858"/>
        <dbReference type="ChEBI" id="CHEBI:57865"/>
        <dbReference type="ChEBI" id="CHEBI:90602"/>
    </reaction>
</comment>
<evidence type="ECO:0000256" key="3">
    <source>
        <dbReference type="ARBA" id="ARBA00022737"/>
    </source>
</evidence>
<organism evidence="11 12">
    <name type="scientific">Exercitatus varius</name>
    <dbReference type="NCBI Taxonomy" id="67857"/>
    <lineage>
        <taxon>Bacteria</taxon>
        <taxon>Pseudomonadati</taxon>
        <taxon>Pseudomonadota</taxon>
        <taxon>Gammaproteobacteria</taxon>
        <taxon>Pasteurellales</taxon>
        <taxon>Pasteurellaceae</taxon>
        <taxon>Exercitatus</taxon>
    </lineage>
</organism>
<dbReference type="CDD" id="cd00077">
    <property type="entry name" value="HDc"/>
    <property type="match status" value="1"/>
</dbReference>
<keyword evidence="5 8" id="KW-0460">Magnesium</keyword>
<dbReference type="PROSITE" id="PS51831">
    <property type="entry name" value="HD"/>
    <property type="match status" value="1"/>
</dbReference>
<dbReference type="PANTHER" id="PTHR47320:SF1">
    <property type="entry name" value="BIFUNCTIONAL URIDYLYLTRANSFERASE_URIDYLYL-REMOVING ENZYME"/>
    <property type="match status" value="1"/>
</dbReference>
<evidence type="ECO:0000256" key="6">
    <source>
        <dbReference type="ARBA" id="ARBA00023268"/>
    </source>
</evidence>
<comment type="catalytic activity">
    <reaction evidence="8">
        <text>[protein-PII]-L-tyrosine + UTP = [protein-PII]-uridylyl-L-tyrosine + diphosphate</text>
        <dbReference type="Rhea" id="RHEA:13673"/>
        <dbReference type="Rhea" id="RHEA-COMP:12147"/>
        <dbReference type="Rhea" id="RHEA-COMP:12148"/>
        <dbReference type="ChEBI" id="CHEBI:33019"/>
        <dbReference type="ChEBI" id="CHEBI:46398"/>
        <dbReference type="ChEBI" id="CHEBI:46858"/>
        <dbReference type="ChEBI" id="CHEBI:90602"/>
        <dbReference type="EC" id="2.7.7.59"/>
    </reaction>
</comment>
<dbReference type="CDD" id="cd04899">
    <property type="entry name" value="ACT_ACR-UUR-like_2"/>
    <property type="match status" value="1"/>
</dbReference>
<proteinExistence type="inferred from homology"/>
<dbReference type="InterPro" id="IPR002912">
    <property type="entry name" value="ACT_dom"/>
</dbReference>
<dbReference type="RefSeq" id="WP_317477565.1">
    <property type="nucleotide sequence ID" value="NZ_JARQTW010000013.1"/>
</dbReference>
<dbReference type="CDD" id="cd04900">
    <property type="entry name" value="ACT_UUR-like_1"/>
    <property type="match status" value="1"/>
</dbReference>
<dbReference type="InterPro" id="IPR045865">
    <property type="entry name" value="ACT-like_dom_sf"/>
</dbReference>
<comment type="caution">
    <text evidence="8">Lacks conserved residue(s) required for the propagation of feature annotation.</text>
</comment>
<sequence>MNPCCPNDIKSQLQSLKQTELDHFPQTDVNRLICRRTAFYDDLLIRLWRQFGLAQTALSLVAVGGYGRKEMFPLSDLDFLILSEQKNTPEIEQKIASFIQFLWDCGFDVGASVRTLAECAEEGRADLTIATNLLESRLLTGDEKTFKKLTALLNRPDFWNRETFFNAKVQEKNERYARYHNTSYNLEPDIKYSPGGLRDLHFIYWIALRHNNTLTLEEILQSGFIYPEEYDMLQQSQQFLFKVRFALHLILKRYDNRLLFDRQIKVAELLGFQGEGNHGVEQMMKMFFQALRTISGLSDILTRHYREHFLQNKSAGEIQQIFLDRHFLLQNNEILLMRQDIFERQPEVMLDLFYHLTAYPHAEIHSDTLRKLHIALRQQQTPLCESAAAREKFLRLFSQPKAIARALVPMHQYGVLTAYIPQWKAIVGLMQFDLFHAYTVDEHTIRVLLHLESFLDEKTRAIHPICSAIFSQNSDRTLLYITALFHDIAKGRGGDHAALGAQDIASFAGLHGFDGREIETMAWLVKKHLLMSVTAQRRDIHDPEVVMAFAEEVQNKVRLDWLICLTVADICATNSNLWNDWKRALFATLYQYTRQQFEQGMDQPLDSEEQAEENKRRALAILQNQGFLEDVAPLWARCPDDYFLRSTPKELAWHAALLTDFRGEILVKISNRFSQGGTAVFLYCRDQPQLFHKVVSTIGAKKLSIHSAQISTGLDGYVLDTFVVTELNGALLKGDRRRELEKAVTETLLSGKTPKLSTLGNHKLQPFNVETDVRFLNTEKETHTEMELVALDKAGLLAEVSQIFSELNLNLLNAKITTTGEKAEDFFMLTNLQNQALTQNERDELEVRLKNRLNLPAR</sequence>
<comment type="activity regulation">
    <text evidence="8">Uridylyltransferase (UTase) activity is inhibited by glutamine, while glutamine activates uridylyl-removing (UR) activity.</text>
</comment>
<evidence type="ECO:0000256" key="5">
    <source>
        <dbReference type="ARBA" id="ARBA00022842"/>
    </source>
</evidence>
<dbReference type="PIRSF" id="PIRSF006288">
    <property type="entry name" value="PII_uridyltransf"/>
    <property type="match status" value="1"/>
</dbReference>
<dbReference type="EC" id="2.7.7.59" evidence="8"/>
<evidence type="ECO:0000256" key="8">
    <source>
        <dbReference type="HAMAP-Rule" id="MF_00277"/>
    </source>
</evidence>
<dbReference type="SUPFAM" id="SSF55021">
    <property type="entry name" value="ACT-like"/>
    <property type="match status" value="2"/>
</dbReference>
<dbReference type="GO" id="GO:0006808">
    <property type="term" value="P:regulation of nitrogen utilization"/>
    <property type="evidence" value="ECO:0007669"/>
    <property type="project" value="UniProtKB-UniRule"/>
</dbReference>
<evidence type="ECO:0000313" key="11">
    <source>
        <dbReference type="EMBL" id="MDG2950585.1"/>
    </source>
</evidence>
<dbReference type="SUPFAM" id="SSF81301">
    <property type="entry name" value="Nucleotidyltransferase"/>
    <property type="match status" value="1"/>
</dbReference>
<protein>
    <recommendedName>
        <fullName evidence="8">Bifunctional uridylyltransferase/uridylyl-removing enzyme</fullName>
        <shortName evidence="8">UTase/UR</shortName>
    </recommendedName>
    <alternativeName>
        <fullName evidence="8">Bifunctional [protein-PII] modification enzyme</fullName>
    </alternativeName>
    <alternativeName>
        <fullName evidence="8">Bifunctional nitrogen sensor protein</fullName>
    </alternativeName>
    <domain>
        <recommendedName>
            <fullName evidence="8">[Protein-PII] uridylyltransferase</fullName>
            <shortName evidence="8">PII uridylyltransferase</shortName>
            <shortName evidence="8">UTase</shortName>
            <ecNumber evidence="8">2.7.7.59</ecNumber>
        </recommendedName>
    </domain>
    <domain>
        <recommendedName>
            <fullName evidence="8">[Protein-PII]-UMP uridylyl-removing enzyme</fullName>
            <shortName evidence="8">UR</shortName>
            <ecNumber evidence="8">3.1.4.-</ecNumber>
        </recommendedName>
    </domain>
</protein>
<dbReference type="Pfam" id="PF08335">
    <property type="entry name" value="GlnD_UR_UTase"/>
    <property type="match status" value="1"/>
</dbReference>
<feature type="domain" description="ACT" evidence="9">
    <location>
        <begin position="785"/>
        <end position="858"/>
    </location>
</feature>
<evidence type="ECO:0000313" key="12">
    <source>
        <dbReference type="Proteomes" id="UP001214976"/>
    </source>
</evidence>
<dbReference type="InterPro" id="IPR013546">
    <property type="entry name" value="PII_UdlTrfase/GS_AdlTrfase"/>
</dbReference>
<dbReference type="Proteomes" id="UP001214976">
    <property type="component" value="Unassembled WGS sequence"/>
</dbReference>
<keyword evidence="1 8" id="KW-0808">Transferase</keyword>
<feature type="domain" description="HD" evidence="10">
    <location>
        <begin position="440"/>
        <end position="556"/>
    </location>
</feature>
<evidence type="ECO:0000256" key="2">
    <source>
        <dbReference type="ARBA" id="ARBA00022695"/>
    </source>
</evidence>
<dbReference type="GO" id="GO:0008773">
    <property type="term" value="F:[protein-PII] uridylyltransferase activity"/>
    <property type="evidence" value="ECO:0007669"/>
    <property type="project" value="UniProtKB-UniRule"/>
</dbReference>
<keyword evidence="4 8" id="KW-0378">Hydrolase</keyword>
<evidence type="ECO:0000256" key="4">
    <source>
        <dbReference type="ARBA" id="ARBA00022801"/>
    </source>
</evidence>
<comment type="catalytic activity">
    <reaction evidence="7">
        <text>guanosine 3',5'-bis(diphosphate) + H2O = GDP + diphosphate + H(+)</text>
        <dbReference type="Rhea" id="RHEA:14253"/>
        <dbReference type="ChEBI" id="CHEBI:15377"/>
        <dbReference type="ChEBI" id="CHEBI:15378"/>
        <dbReference type="ChEBI" id="CHEBI:33019"/>
        <dbReference type="ChEBI" id="CHEBI:58189"/>
        <dbReference type="ChEBI" id="CHEBI:77828"/>
        <dbReference type="EC" id="3.1.7.2"/>
    </reaction>
</comment>
<dbReference type="Gene3D" id="1.10.3210.10">
    <property type="entry name" value="Hypothetical protein af1432"/>
    <property type="match status" value="1"/>
</dbReference>
<comment type="caution">
    <text evidence="11">The sequence shown here is derived from an EMBL/GenBank/DDBJ whole genome shotgun (WGS) entry which is preliminary data.</text>
</comment>
<evidence type="ECO:0000256" key="7">
    <source>
        <dbReference type="ARBA" id="ARBA00047968"/>
    </source>
</evidence>
<dbReference type="NCBIfam" id="TIGR01693">
    <property type="entry name" value="UTase_glnD"/>
    <property type="match status" value="1"/>
</dbReference>
<comment type="function">
    <text evidence="8">Modifies, by uridylylation and deuridylylation, the PII regulatory proteins (GlnB and homologs), in response to the nitrogen status of the cell that GlnD senses through the glutamine level. Under low glutamine levels, catalyzes the conversion of the PII proteins and UTP to PII-UMP and PPi, while under higher glutamine levels, GlnD hydrolyzes PII-UMP to PII and UMP (deuridylylation). Thus, controls uridylylation state and activity of the PII proteins, and plays an important role in the regulation of nitrogen metabolism.</text>
</comment>
<dbReference type="EC" id="3.1.4.-" evidence="8"/>
<dbReference type="PANTHER" id="PTHR47320">
    <property type="entry name" value="BIFUNCTIONAL URIDYLYLTRANSFERASE/URIDYLYL-REMOVING ENZYME"/>
    <property type="match status" value="1"/>
</dbReference>
<dbReference type="InterPro" id="IPR010043">
    <property type="entry name" value="UTase/UR"/>
</dbReference>
<comment type="similarity">
    <text evidence="8">Belongs to the GlnD family.</text>
</comment>
<evidence type="ECO:0000256" key="1">
    <source>
        <dbReference type="ARBA" id="ARBA00022679"/>
    </source>
</evidence>
<dbReference type="SUPFAM" id="SSF109604">
    <property type="entry name" value="HD-domain/PDEase-like"/>
    <property type="match status" value="1"/>
</dbReference>
<comment type="domain">
    <text evidence="8">Has four distinct domains: an N-terminal nucleotidyltransferase (NT) domain responsible for UTase activity, a central HD domain that encodes UR activity, and two C-terminal ACT domains that seem to have a role in glutamine sensing.</text>
</comment>
<gene>
    <name evidence="8 11" type="primary">glnD</name>
    <name evidence="11" type="ORF">P7M15_08660</name>
</gene>
<reference evidence="11" key="1">
    <citation type="submission" date="2023-03" db="EMBL/GenBank/DDBJ databases">
        <title>Classification of Bisgaard taxon 6 and taxon 10 as Exercitatus varius gen. nov., spec. nov.</title>
        <authorList>
            <person name="Christensen H."/>
        </authorList>
    </citation>
    <scope>NUCLEOTIDE SEQUENCE</scope>
    <source>
        <strain evidence="11">86116</strain>
    </source>
</reference>
<dbReference type="Pfam" id="PF01966">
    <property type="entry name" value="HD"/>
    <property type="match status" value="1"/>
</dbReference>
<feature type="domain" description="ACT" evidence="9">
    <location>
        <begin position="679"/>
        <end position="759"/>
    </location>
</feature>
<keyword evidence="6 8" id="KW-0511">Multifunctional enzyme</keyword>
<dbReference type="NCBIfam" id="NF002487">
    <property type="entry name" value="PRK01759.1"/>
    <property type="match status" value="1"/>
</dbReference>
<dbReference type="SUPFAM" id="SSF81593">
    <property type="entry name" value="Nucleotidyltransferase substrate binding subunit/domain"/>
    <property type="match status" value="1"/>
</dbReference>
<dbReference type="HAMAP" id="MF_00277">
    <property type="entry name" value="PII_uridylyl_transf"/>
    <property type="match status" value="1"/>
</dbReference>
<keyword evidence="2 8" id="KW-0548">Nucleotidyltransferase</keyword>
<dbReference type="CDD" id="cd05401">
    <property type="entry name" value="NT_GlnE_GlnD_like"/>
    <property type="match status" value="1"/>
</dbReference>
<dbReference type="Pfam" id="PF01909">
    <property type="entry name" value="NTP_transf_2"/>
    <property type="match status" value="1"/>
</dbReference>
<comment type="cofactor">
    <cofactor evidence="8">
        <name>Mg(2+)</name>
        <dbReference type="ChEBI" id="CHEBI:18420"/>
    </cofactor>
</comment>
<dbReference type="InterPro" id="IPR043519">
    <property type="entry name" value="NT_sf"/>
</dbReference>
<dbReference type="GO" id="GO:0008893">
    <property type="term" value="F:guanosine-3',5'-bis(diphosphate) 3'-diphosphatase activity"/>
    <property type="evidence" value="ECO:0007669"/>
    <property type="project" value="UniProtKB-EC"/>
</dbReference>
<feature type="region of interest" description="Uridylyltransferase" evidence="8">
    <location>
        <begin position="1"/>
        <end position="320"/>
    </location>
</feature>
<evidence type="ECO:0000259" key="9">
    <source>
        <dbReference type="PROSITE" id="PS51671"/>
    </source>
</evidence>
<dbReference type="GO" id="GO:0008081">
    <property type="term" value="F:phosphoric diester hydrolase activity"/>
    <property type="evidence" value="ECO:0007669"/>
    <property type="project" value="UniProtKB-UniRule"/>
</dbReference>
<dbReference type="Gene3D" id="3.30.70.260">
    <property type="match status" value="1"/>
</dbReference>
<dbReference type="SMART" id="SM00471">
    <property type="entry name" value="HDc"/>
    <property type="match status" value="1"/>
</dbReference>
<dbReference type="Pfam" id="PF01842">
    <property type="entry name" value="ACT"/>
    <property type="match status" value="1"/>
</dbReference>
<dbReference type="EMBL" id="JARQTW010000013">
    <property type="protein sequence ID" value="MDG2950585.1"/>
    <property type="molecule type" value="Genomic_DNA"/>
</dbReference>
<dbReference type="InterPro" id="IPR006674">
    <property type="entry name" value="HD_domain"/>
</dbReference>